<dbReference type="KEGG" id="ddb:E7747_11330"/>
<dbReference type="RefSeq" id="WP_136416037.1">
    <property type="nucleotide sequence ID" value="NZ_CAXHQF010000053.1"/>
</dbReference>
<proteinExistence type="predicted"/>
<keyword evidence="2" id="KW-1185">Reference proteome</keyword>
<gene>
    <name evidence="1" type="ORF">E7747_11330</name>
</gene>
<organism evidence="1 2">
    <name type="scientific">Duncaniella dubosii</name>
    <dbReference type="NCBI Taxonomy" id="2518971"/>
    <lineage>
        <taxon>Bacteria</taxon>
        <taxon>Pseudomonadati</taxon>
        <taxon>Bacteroidota</taxon>
        <taxon>Bacteroidia</taxon>
        <taxon>Bacteroidales</taxon>
        <taxon>Muribaculaceae</taxon>
        <taxon>Duncaniella</taxon>
    </lineage>
</organism>
<evidence type="ECO:0008006" key="3">
    <source>
        <dbReference type="Google" id="ProtNLM"/>
    </source>
</evidence>
<dbReference type="Gene3D" id="3.90.1480.10">
    <property type="entry name" value="Alpha-2,3-sialyltransferase"/>
    <property type="match status" value="1"/>
</dbReference>
<accession>A0A4P7W5V0</accession>
<dbReference type="Proteomes" id="UP000297149">
    <property type="component" value="Chromosome"/>
</dbReference>
<reference evidence="2" key="1">
    <citation type="submission" date="2019-02" db="EMBL/GenBank/DDBJ databases">
        <title>Isolation and identification of novel species under the genus Muribaculum.</title>
        <authorList>
            <person name="Miyake S."/>
            <person name="Ding Y."/>
            <person name="Low A."/>
            <person name="Soh M."/>
            <person name="Seedorf H."/>
        </authorList>
    </citation>
    <scope>NUCLEOTIDE SEQUENCE [LARGE SCALE GENOMIC DNA]</scope>
    <source>
        <strain evidence="2">H5</strain>
    </source>
</reference>
<evidence type="ECO:0000313" key="2">
    <source>
        <dbReference type="Proteomes" id="UP000297149"/>
    </source>
</evidence>
<name>A0A4P7W5V0_9BACT</name>
<evidence type="ECO:0000313" key="1">
    <source>
        <dbReference type="EMBL" id="QCD42825.1"/>
    </source>
</evidence>
<dbReference type="AlphaFoldDB" id="A0A4P7W5V0"/>
<protein>
    <recommendedName>
        <fullName evidence="3">DUF115 domain-containing protein</fullName>
    </recommendedName>
</protein>
<dbReference type="EMBL" id="CP039396">
    <property type="protein sequence ID" value="QCD42825.1"/>
    <property type="molecule type" value="Genomic_DNA"/>
</dbReference>
<sequence length="295" mass="32685">MKFSDRLSLFGSQAASSAKSLIKVALQSHGAHISKAKSAADGKALIIMGNGPSLADVIARHGRELSQAVTMALNFAANAEEFKSLRPDFYLMADPHFFTGRADDPNVERLYSRLNTIVDWPMTLYVPSGHSSKSLGLDNGHIIVETFNFVGAEGFGWLTDYLYSHGLAMPRPRNVLIPAIMTAMLAGFSEIYLTGADHGWLNTLSVTDNNEVVSIQPHFYKDNAEEKKRVASVYRDVRLHDILLSFHLAFKSYHALEAYARDRGCRIYNSTPGSFIDAFERHKLPFEISDGKRAG</sequence>